<organism evidence="6 7">
    <name type="scientific">Oleiharenicola lentus</name>
    <dbReference type="NCBI Taxonomy" id="2508720"/>
    <lineage>
        <taxon>Bacteria</taxon>
        <taxon>Pseudomonadati</taxon>
        <taxon>Verrucomicrobiota</taxon>
        <taxon>Opitutia</taxon>
        <taxon>Opitutales</taxon>
        <taxon>Opitutaceae</taxon>
        <taxon>Oleiharenicola</taxon>
    </lineage>
</organism>
<evidence type="ECO:0000313" key="7">
    <source>
        <dbReference type="Proteomes" id="UP000290218"/>
    </source>
</evidence>
<dbReference type="SUPFAM" id="SSF56112">
    <property type="entry name" value="Protein kinase-like (PK-like)"/>
    <property type="match status" value="1"/>
</dbReference>
<dbReference type="GO" id="GO:0005524">
    <property type="term" value="F:ATP binding"/>
    <property type="evidence" value="ECO:0007669"/>
    <property type="project" value="UniProtKB-KW"/>
</dbReference>
<evidence type="ECO:0000256" key="4">
    <source>
        <dbReference type="ARBA" id="ARBA00022840"/>
    </source>
</evidence>
<dbReference type="RefSeq" id="WP_129047823.1">
    <property type="nucleotide sequence ID" value="NZ_SDHX01000001.1"/>
</dbReference>
<dbReference type="OrthoDB" id="9788659at2"/>
<proteinExistence type="predicted"/>
<dbReference type="PROSITE" id="PS50011">
    <property type="entry name" value="PROTEIN_KINASE_DOM"/>
    <property type="match status" value="1"/>
</dbReference>
<dbReference type="PANTHER" id="PTHR43289:SF6">
    <property type="entry name" value="SERINE_THREONINE-PROTEIN KINASE NEKL-3"/>
    <property type="match status" value="1"/>
</dbReference>
<dbReference type="Proteomes" id="UP000290218">
    <property type="component" value="Unassembled WGS sequence"/>
</dbReference>
<keyword evidence="1" id="KW-0808">Transferase</keyword>
<evidence type="ECO:0000313" key="6">
    <source>
        <dbReference type="EMBL" id="RXK56455.1"/>
    </source>
</evidence>
<dbReference type="GO" id="GO:0004674">
    <property type="term" value="F:protein serine/threonine kinase activity"/>
    <property type="evidence" value="ECO:0007669"/>
    <property type="project" value="UniProtKB-KW"/>
</dbReference>
<accession>A0A4Q1CBH2</accession>
<keyword evidence="4" id="KW-0067">ATP-binding</keyword>
<feature type="domain" description="Protein kinase" evidence="5">
    <location>
        <begin position="13"/>
        <end position="288"/>
    </location>
</feature>
<keyword evidence="7" id="KW-1185">Reference proteome</keyword>
<dbReference type="InterPro" id="IPR011009">
    <property type="entry name" value="Kinase-like_dom_sf"/>
</dbReference>
<evidence type="ECO:0000256" key="3">
    <source>
        <dbReference type="ARBA" id="ARBA00022777"/>
    </source>
</evidence>
<evidence type="ECO:0000259" key="5">
    <source>
        <dbReference type="PROSITE" id="PS50011"/>
    </source>
</evidence>
<dbReference type="Gene3D" id="1.10.510.10">
    <property type="entry name" value="Transferase(Phosphotransferase) domain 1"/>
    <property type="match status" value="1"/>
</dbReference>
<keyword evidence="6" id="KW-0723">Serine/threonine-protein kinase</keyword>
<dbReference type="Gene3D" id="3.30.200.20">
    <property type="entry name" value="Phosphorylase Kinase, domain 1"/>
    <property type="match status" value="1"/>
</dbReference>
<reference evidence="6 7" key="1">
    <citation type="submission" date="2019-01" db="EMBL/GenBank/DDBJ databases">
        <title>Lacunisphaera sp. strain TWA-58.</title>
        <authorList>
            <person name="Chen W.-M."/>
        </authorList>
    </citation>
    <scope>NUCLEOTIDE SEQUENCE [LARGE SCALE GENOMIC DNA]</scope>
    <source>
        <strain evidence="6 7">TWA-58</strain>
    </source>
</reference>
<dbReference type="AlphaFoldDB" id="A0A4Q1CBH2"/>
<dbReference type="Pfam" id="PF00069">
    <property type="entry name" value="Pkinase"/>
    <property type="match status" value="1"/>
</dbReference>
<evidence type="ECO:0000256" key="1">
    <source>
        <dbReference type="ARBA" id="ARBA00022679"/>
    </source>
</evidence>
<dbReference type="PANTHER" id="PTHR43289">
    <property type="entry name" value="MITOGEN-ACTIVATED PROTEIN KINASE KINASE KINASE 20-RELATED"/>
    <property type="match status" value="1"/>
</dbReference>
<evidence type="ECO:0000256" key="2">
    <source>
        <dbReference type="ARBA" id="ARBA00022741"/>
    </source>
</evidence>
<name>A0A4Q1CBH2_9BACT</name>
<gene>
    <name evidence="6" type="ORF">ESB00_11485</name>
</gene>
<sequence>MSGLKHIFNEIQYELTRKIAEGGMGLVYEALQRGSGNFRKVVAIKLIREEYSSIPEFQKNFIGEARLVADLIHTNIVQTYHLGQVGGQYFMTMEFVRGVNLEQFIERHTEQGRQIPVEIAAFIASRVCRGLNYAHSKRDSDGRLLGIVHRDVNPKNVMLAIEGDVKLTDFGIAKALDLMYNEEGKVIPGKDEYLSTEGASYAVTDGRSDLFALGIVLSEMLLGRNIFRGTSRLESRRNILTMPLPKFATLRADIDPKLETILLKALQRDRDKRYQNAYEMLTDLELYLYSDRYGPTNEKLAVYLAEIFPPDKPDTTPSVPASYQTRG</sequence>
<keyword evidence="3 6" id="KW-0418">Kinase</keyword>
<dbReference type="EMBL" id="SDHX01000001">
    <property type="protein sequence ID" value="RXK56455.1"/>
    <property type="molecule type" value="Genomic_DNA"/>
</dbReference>
<dbReference type="CDD" id="cd14014">
    <property type="entry name" value="STKc_PknB_like"/>
    <property type="match status" value="1"/>
</dbReference>
<keyword evidence="2" id="KW-0547">Nucleotide-binding</keyword>
<dbReference type="InterPro" id="IPR000719">
    <property type="entry name" value="Prot_kinase_dom"/>
</dbReference>
<comment type="caution">
    <text evidence="6">The sequence shown here is derived from an EMBL/GenBank/DDBJ whole genome shotgun (WGS) entry which is preliminary data.</text>
</comment>
<protein>
    <submittedName>
        <fullName evidence="6">Serine/threonine protein kinase</fullName>
    </submittedName>
</protein>